<name>A0ABD5QDR1_9EURY</name>
<dbReference type="EMBL" id="JBHSJG010000033">
    <property type="protein sequence ID" value="MFC4987845.1"/>
    <property type="molecule type" value="Genomic_DNA"/>
</dbReference>
<keyword evidence="2" id="KW-1185">Reference proteome</keyword>
<proteinExistence type="predicted"/>
<dbReference type="RefSeq" id="WP_224926114.1">
    <property type="nucleotide sequence ID" value="NZ_JAIVEF010000019.1"/>
</dbReference>
<organism evidence="1 2">
    <name type="scientific">Saliphagus infecundisoli</name>
    <dbReference type="NCBI Taxonomy" id="1849069"/>
    <lineage>
        <taxon>Archaea</taxon>
        <taxon>Methanobacteriati</taxon>
        <taxon>Methanobacteriota</taxon>
        <taxon>Stenosarchaea group</taxon>
        <taxon>Halobacteria</taxon>
        <taxon>Halobacteriales</taxon>
        <taxon>Natrialbaceae</taxon>
        <taxon>Saliphagus</taxon>
    </lineage>
</organism>
<gene>
    <name evidence="1" type="ORF">ACFPFO_08720</name>
</gene>
<accession>A0ABD5QDR1</accession>
<dbReference type="Proteomes" id="UP001595925">
    <property type="component" value="Unassembled WGS sequence"/>
</dbReference>
<protein>
    <submittedName>
        <fullName evidence="1">Uncharacterized protein</fullName>
    </submittedName>
</protein>
<evidence type="ECO:0000313" key="1">
    <source>
        <dbReference type="EMBL" id="MFC4987845.1"/>
    </source>
</evidence>
<sequence length="74" mass="8505">MTEFARFSVWTAVVMDIDEVEADDPRAGAEDHRRLLDEEVIDECFQFSRRNRVKLCQRVVVGVRSPSSIGDSFD</sequence>
<dbReference type="AlphaFoldDB" id="A0ABD5QDR1"/>
<reference evidence="1 2" key="1">
    <citation type="journal article" date="2019" name="Int. J. Syst. Evol. Microbiol.">
        <title>The Global Catalogue of Microorganisms (GCM) 10K type strain sequencing project: providing services to taxonomists for standard genome sequencing and annotation.</title>
        <authorList>
            <consortium name="The Broad Institute Genomics Platform"/>
            <consortium name="The Broad Institute Genome Sequencing Center for Infectious Disease"/>
            <person name="Wu L."/>
            <person name="Ma J."/>
        </authorList>
    </citation>
    <scope>NUCLEOTIDE SEQUENCE [LARGE SCALE GENOMIC DNA]</scope>
    <source>
        <strain evidence="1 2">CGMCC 1.15824</strain>
    </source>
</reference>
<evidence type="ECO:0000313" key="2">
    <source>
        <dbReference type="Proteomes" id="UP001595925"/>
    </source>
</evidence>
<comment type="caution">
    <text evidence="1">The sequence shown here is derived from an EMBL/GenBank/DDBJ whole genome shotgun (WGS) entry which is preliminary data.</text>
</comment>